<feature type="domain" description="Cytosol aminopeptidase" evidence="6">
    <location>
        <begin position="315"/>
        <end position="322"/>
    </location>
</feature>
<evidence type="ECO:0000313" key="7">
    <source>
        <dbReference type="EMBL" id="RWR28598.1"/>
    </source>
</evidence>
<dbReference type="OrthoDB" id="9809354at2"/>
<proteinExistence type="inferred from homology"/>
<dbReference type="CDD" id="cd00433">
    <property type="entry name" value="Peptidase_M17"/>
    <property type="match status" value="1"/>
</dbReference>
<dbReference type="InterPro" id="IPR011356">
    <property type="entry name" value="Leucine_aapep/pepB"/>
</dbReference>
<dbReference type="InterPro" id="IPR043472">
    <property type="entry name" value="Macro_dom-like"/>
</dbReference>
<dbReference type="Pfam" id="PF00883">
    <property type="entry name" value="Peptidase_M17"/>
    <property type="match status" value="1"/>
</dbReference>
<comment type="caution">
    <text evidence="7">The sequence shown here is derived from an EMBL/GenBank/DDBJ whole genome shotgun (WGS) entry which is preliminary data.</text>
</comment>
<evidence type="ECO:0000259" key="6">
    <source>
        <dbReference type="PROSITE" id="PS00631"/>
    </source>
</evidence>
<gene>
    <name evidence="7" type="ORF">D2T31_12900</name>
</gene>
<dbReference type="SUPFAM" id="SSF53187">
    <property type="entry name" value="Zn-dependent exopeptidases"/>
    <property type="match status" value="1"/>
</dbReference>
<dbReference type="Gene3D" id="3.40.630.10">
    <property type="entry name" value="Zn peptidases"/>
    <property type="match status" value="1"/>
</dbReference>
<dbReference type="Proteomes" id="UP000285295">
    <property type="component" value="Unassembled WGS sequence"/>
</dbReference>
<evidence type="ECO:0000256" key="2">
    <source>
        <dbReference type="ARBA" id="ARBA00022438"/>
    </source>
</evidence>
<dbReference type="GO" id="GO:0005737">
    <property type="term" value="C:cytoplasm"/>
    <property type="evidence" value="ECO:0007669"/>
    <property type="project" value="InterPro"/>
</dbReference>
<dbReference type="PANTHER" id="PTHR11963">
    <property type="entry name" value="LEUCINE AMINOPEPTIDASE-RELATED"/>
    <property type="match status" value="1"/>
</dbReference>
<accession>A0A443K748</accession>
<dbReference type="PRINTS" id="PR00481">
    <property type="entry name" value="LAMNOPPTDASE"/>
</dbReference>
<keyword evidence="2 7" id="KW-0031">Aminopeptidase</keyword>
<sequence length="473" mass="49706">MTDPFRNRPALRFAPRGAEALPLYLLEPDAPLPAALTPAQRAFAQAQGFAGALGSLCLLPDAQGGIAAALFGYGTAARRRRRGRYALAGVAAKLPAGNWRIVADLPPEVAEVEALGWLLEGYRFDNYAALAVPEARLVCPEGLDPARIKVLAEGEALTRDLINTPPNDMGPEELEAAIRAVAARHGAEVTAVVGDDLLARGYPLIHAVGRASPRAPRLLDLRWGEAGPELTLVGKGVCFDTGGLDIKPPSSMGLMKKDMGGAATVLGLAHMIMALKLPLRLRVLIPAVENAVGGAAFRPQDIYTSRKGLTVEINNTDAEGRLVLADALAAADEESPDLILCMATLTGAARVALGPDVPPFFTDDAALAGALAGAAERVADPLWRLPFWEPYEAMIEPGIADLDNAPSGGMAGSITAALFLRRFVTETGRFAHFDIYGWQPTAQPGRPKGGACQGARAILAALPEILGPEVLDL</sequence>
<dbReference type="PANTHER" id="PTHR11963:SF20">
    <property type="entry name" value="PEPTIDASE B"/>
    <property type="match status" value="1"/>
</dbReference>
<dbReference type="GO" id="GO:0030145">
    <property type="term" value="F:manganese ion binding"/>
    <property type="evidence" value="ECO:0007669"/>
    <property type="project" value="InterPro"/>
</dbReference>
<dbReference type="InterPro" id="IPR000819">
    <property type="entry name" value="Peptidase_M17_C"/>
</dbReference>
<keyword evidence="4" id="KW-0378">Hydrolase</keyword>
<dbReference type="AlphaFoldDB" id="A0A443K748"/>
<reference evidence="7 8" key="1">
    <citation type="submission" date="2019-01" db="EMBL/GenBank/DDBJ databases">
        <title>Sinorhodobacter populi sp. nov. isolated from the symptomatic bark tissue of Populus euramericana canker.</title>
        <authorList>
            <person name="Xu G."/>
        </authorList>
    </citation>
    <scope>NUCLEOTIDE SEQUENCE [LARGE SCALE GENOMIC DNA]</scope>
    <source>
        <strain evidence="7 8">D19-10-3-21</strain>
    </source>
</reference>
<dbReference type="RefSeq" id="WP_128237663.1">
    <property type="nucleotide sequence ID" value="NZ_SAUX01000014.1"/>
</dbReference>
<dbReference type="GO" id="GO:0070006">
    <property type="term" value="F:metalloaminopeptidase activity"/>
    <property type="evidence" value="ECO:0007669"/>
    <property type="project" value="InterPro"/>
</dbReference>
<dbReference type="PROSITE" id="PS00631">
    <property type="entry name" value="CYTOSOL_AP"/>
    <property type="match status" value="1"/>
</dbReference>
<keyword evidence="3" id="KW-0645">Protease</keyword>
<evidence type="ECO:0000256" key="1">
    <source>
        <dbReference type="ARBA" id="ARBA00009528"/>
    </source>
</evidence>
<comment type="similarity">
    <text evidence="1">Belongs to the peptidase M17 family.</text>
</comment>
<evidence type="ECO:0000256" key="4">
    <source>
        <dbReference type="ARBA" id="ARBA00022801"/>
    </source>
</evidence>
<keyword evidence="5" id="KW-0464">Manganese</keyword>
<protein>
    <submittedName>
        <fullName evidence="7">Leucyl aminopeptidase family protein</fullName>
    </submittedName>
</protein>
<reference evidence="7 8" key="2">
    <citation type="submission" date="2019-01" db="EMBL/GenBank/DDBJ databases">
        <authorList>
            <person name="Li Y."/>
        </authorList>
    </citation>
    <scope>NUCLEOTIDE SEQUENCE [LARGE SCALE GENOMIC DNA]</scope>
    <source>
        <strain evidence="7 8">D19-10-3-21</strain>
    </source>
</reference>
<organism evidence="7 8">
    <name type="scientific">Paenirhodobacter populi</name>
    <dbReference type="NCBI Taxonomy" id="2306993"/>
    <lineage>
        <taxon>Bacteria</taxon>
        <taxon>Pseudomonadati</taxon>
        <taxon>Pseudomonadota</taxon>
        <taxon>Alphaproteobacteria</taxon>
        <taxon>Rhodobacterales</taxon>
        <taxon>Rhodobacter group</taxon>
        <taxon>Paenirhodobacter</taxon>
    </lineage>
</organism>
<name>A0A443K748_9RHOB</name>
<dbReference type="Pfam" id="PF21337">
    <property type="entry name" value="Peptidase_M17_N_1"/>
    <property type="match status" value="1"/>
</dbReference>
<evidence type="ECO:0000256" key="3">
    <source>
        <dbReference type="ARBA" id="ARBA00022670"/>
    </source>
</evidence>
<evidence type="ECO:0000256" key="5">
    <source>
        <dbReference type="ARBA" id="ARBA00023211"/>
    </source>
</evidence>
<dbReference type="InterPro" id="IPR048816">
    <property type="entry name" value="Peptidase_M17_N_1"/>
</dbReference>
<dbReference type="EMBL" id="SAUX01000014">
    <property type="protein sequence ID" value="RWR28598.1"/>
    <property type="molecule type" value="Genomic_DNA"/>
</dbReference>
<dbReference type="GO" id="GO:0006508">
    <property type="term" value="P:proteolysis"/>
    <property type="evidence" value="ECO:0007669"/>
    <property type="project" value="UniProtKB-KW"/>
</dbReference>
<dbReference type="Gene3D" id="3.40.220.10">
    <property type="entry name" value="Leucine Aminopeptidase, subunit E, domain 1"/>
    <property type="match status" value="1"/>
</dbReference>
<evidence type="ECO:0000313" key="8">
    <source>
        <dbReference type="Proteomes" id="UP000285295"/>
    </source>
</evidence>